<feature type="region of interest" description="Disordered" evidence="1">
    <location>
        <begin position="342"/>
        <end position="371"/>
    </location>
</feature>
<reference evidence="3 4" key="1">
    <citation type="journal article" date="2018" name="Mol. Plant">
        <title>The genome of Artemisia annua provides insight into the evolution of Asteraceae family and artemisinin biosynthesis.</title>
        <authorList>
            <person name="Shen Q."/>
            <person name="Zhang L."/>
            <person name="Liao Z."/>
            <person name="Wang S."/>
            <person name="Yan T."/>
            <person name="Shi P."/>
            <person name="Liu M."/>
            <person name="Fu X."/>
            <person name="Pan Q."/>
            <person name="Wang Y."/>
            <person name="Lv Z."/>
            <person name="Lu X."/>
            <person name="Zhang F."/>
            <person name="Jiang W."/>
            <person name="Ma Y."/>
            <person name="Chen M."/>
            <person name="Hao X."/>
            <person name="Li L."/>
            <person name="Tang Y."/>
            <person name="Lv G."/>
            <person name="Zhou Y."/>
            <person name="Sun X."/>
            <person name="Brodelius P.E."/>
            <person name="Rose J.K.C."/>
            <person name="Tang K."/>
        </authorList>
    </citation>
    <scope>NUCLEOTIDE SEQUENCE [LARGE SCALE GENOMIC DNA]</scope>
    <source>
        <strain evidence="4">cv. Huhao1</strain>
        <tissue evidence="3">Leaf</tissue>
    </source>
</reference>
<gene>
    <name evidence="3" type="ORF">CTI12_AA129900</name>
</gene>
<evidence type="ECO:0000256" key="1">
    <source>
        <dbReference type="SAM" id="MobiDB-lite"/>
    </source>
</evidence>
<dbReference type="PANTHER" id="PTHR31973:SF185">
    <property type="entry name" value="TRANSPOSASE, MUDR, PLANT, MULE TRANSPOSASE DOMAIN-CONTAINING PROTEIN"/>
    <property type="match status" value="1"/>
</dbReference>
<dbReference type="EMBL" id="PKPP01002081">
    <property type="protein sequence ID" value="PWA77755.1"/>
    <property type="molecule type" value="Genomic_DNA"/>
</dbReference>
<dbReference type="AlphaFoldDB" id="A0A2U1NW70"/>
<dbReference type="InterPro" id="IPR004332">
    <property type="entry name" value="Transposase_MuDR"/>
</dbReference>
<dbReference type="OrthoDB" id="676062at2759"/>
<protein>
    <submittedName>
        <fullName evidence="3">Transposase, MuDR, MULE transposase domain protein</fullName>
    </submittedName>
</protein>
<dbReference type="Pfam" id="PF03108">
    <property type="entry name" value="DBD_Tnp_Mut"/>
    <property type="match status" value="1"/>
</dbReference>
<dbReference type="PANTHER" id="PTHR31973">
    <property type="entry name" value="POLYPROTEIN, PUTATIVE-RELATED"/>
    <property type="match status" value="1"/>
</dbReference>
<evidence type="ECO:0000313" key="3">
    <source>
        <dbReference type="EMBL" id="PWA77755.1"/>
    </source>
</evidence>
<dbReference type="STRING" id="35608.A0A2U1NW70"/>
<name>A0A2U1NW70_ARTAN</name>
<comment type="caution">
    <text evidence="3">The sequence shown here is derived from an EMBL/GenBank/DDBJ whole genome shotgun (WGS) entry which is preliminary data.</text>
</comment>
<keyword evidence="4" id="KW-1185">Reference proteome</keyword>
<sequence length="536" mass="60279">MPPIPDQPLPDHKELLNINCNSNCILKAGDEFADKSWCMFEIGKKSLIDGRQFRTRKSDKSRYDVVCYHEGCDWKIVTSKMRNSVRFRIGSINDVHTCPKTQLLPHHRNATIKLLGRLIAPKLKDSSRIYRPRDIKDDLAEAFNIDVSYKKAWAGKNRALEILSGCPTESFAQLPYYFHNLEMANDGWVTHIDTDDEGRFKMCFVAFGVAVSETGESWTWFLSCLKDCIGEVDDLAIISDRHFAIGLADDFQCSLGAIQAYKPEAYNKLIEAGVERWSRAWCPAKRYNYMTSNSAESVNALTKGVRREPITRFMDWYRGLLQRWYCERRDKYEGSSTEWEKPDGLQIVKPPGVIKPQSGRPKNKNRIRSQGELPTPVTCTRCWQPGHKREACRQPLPKHNENVGNSIWRHPSIVGNSFWQHPSGEGTSNPGQPSMEGTSGWVQPSMAGTSGYVPPSMAGTSGYVPPSMAGTSGWVQPSMAGTSTWGQPAMEGTSGWVQPSMAGMIGWGQSSMEGTSGSYQHDEMDWSYENYNLADP</sequence>
<evidence type="ECO:0000259" key="2">
    <source>
        <dbReference type="Pfam" id="PF03108"/>
    </source>
</evidence>
<proteinExistence type="predicted"/>
<feature type="domain" description="Transposase MuDR plant" evidence="2">
    <location>
        <begin position="27"/>
        <end position="89"/>
    </location>
</feature>
<evidence type="ECO:0000313" key="4">
    <source>
        <dbReference type="Proteomes" id="UP000245207"/>
    </source>
</evidence>
<organism evidence="3 4">
    <name type="scientific">Artemisia annua</name>
    <name type="common">Sweet wormwood</name>
    <dbReference type="NCBI Taxonomy" id="35608"/>
    <lineage>
        <taxon>Eukaryota</taxon>
        <taxon>Viridiplantae</taxon>
        <taxon>Streptophyta</taxon>
        <taxon>Embryophyta</taxon>
        <taxon>Tracheophyta</taxon>
        <taxon>Spermatophyta</taxon>
        <taxon>Magnoliopsida</taxon>
        <taxon>eudicotyledons</taxon>
        <taxon>Gunneridae</taxon>
        <taxon>Pentapetalae</taxon>
        <taxon>asterids</taxon>
        <taxon>campanulids</taxon>
        <taxon>Asterales</taxon>
        <taxon>Asteraceae</taxon>
        <taxon>Asteroideae</taxon>
        <taxon>Anthemideae</taxon>
        <taxon>Artemisiinae</taxon>
        <taxon>Artemisia</taxon>
    </lineage>
</organism>
<accession>A0A2U1NW70</accession>
<dbReference type="Proteomes" id="UP000245207">
    <property type="component" value="Unassembled WGS sequence"/>
</dbReference>